<evidence type="ECO:0000313" key="4">
    <source>
        <dbReference type="EMBL" id="VFJ98281.1"/>
    </source>
</evidence>
<feature type="signal peptide" evidence="1">
    <location>
        <begin position="1"/>
        <end position="19"/>
    </location>
</feature>
<feature type="chain" id="PRO_5036113438" description="Secreted protein" evidence="1">
    <location>
        <begin position="20"/>
        <end position="275"/>
    </location>
</feature>
<name>A0A450V0H3_9GAMM</name>
<reference evidence="4" key="1">
    <citation type="submission" date="2019-02" db="EMBL/GenBank/DDBJ databases">
        <authorList>
            <person name="Gruber-Vodicka R. H."/>
            <person name="Seah K. B. B."/>
        </authorList>
    </citation>
    <scope>NUCLEOTIDE SEQUENCE</scope>
    <source>
        <strain evidence="4">BECK_SA2B12</strain>
        <strain evidence="2">BECK_SA2B15</strain>
        <strain evidence="3">BECK_SA2B20</strain>
    </source>
</reference>
<evidence type="ECO:0000313" key="2">
    <source>
        <dbReference type="EMBL" id="VFJ90488.1"/>
    </source>
</evidence>
<proteinExistence type="predicted"/>
<gene>
    <name evidence="2" type="ORF">BECKH772A_GA0070896_100226</name>
    <name evidence="3" type="ORF">BECKH772B_GA0070898_100206</name>
    <name evidence="4" type="ORF">BECKH772C_GA0070978_100206</name>
</gene>
<evidence type="ECO:0000256" key="1">
    <source>
        <dbReference type="SAM" id="SignalP"/>
    </source>
</evidence>
<evidence type="ECO:0008006" key="5">
    <source>
        <dbReference type="Google" id="ProtNLM"/>
    </source>
</evidence>
<dbReference type="EMBL" id="CAADFJ010000020">
    <property type="protein sequence ID" value="VFJ98281.1"/>
    <property type="molecule type" value="Genomic_DNA"/>
</dbReference>
<keyword evidence="1" id="KW-0732">Signal</keyword>
<sequence length="275" mass="30335">MKKTLIVILLMLLSATSYSVSPDPLSPRVAESRDACSDNKVRQQCQETCAMVCAEDKDFRDKNWGYCISILPPNSPRDDATCPSMVANAVQNVTPEDQCAHVTGLFPKIKCQQEVADDIASQFPKCTPNVPTLIDDAGKLTESIKATLQKFDKILALDLNVQTGEVLCGYSRDDLSRYYEQATQEGQVFVSLQSKAKQIEGCAGEIEEWLKKASTSTIDQTTDILHDNLIRTTSAHLEKLDPLRVTLIQSVEKLKAAGPQILALGTLHVRFCKSK</sequence>
<organism evidence="4">
    <name type="scientific">Candidatus Kentrum eta</name>
    <dbReference type="NCBI Taxonomy" id="2126337"/>
    <lineage>
        <taxon>Bacteria</taxon>
        <taxon>Pseudomonadati</taxon>
        <taxon>Pseudomonadota</taxon>
        <taxon>Gammaproteobacteria</taxon>
        <taxon>Candidatus Kentrum</taxon>
    </lineage>
</organism>
<protein>
    <recommendedName>
        <fullName evidence="5">Secreted protein</fullName>
    </recommendedName>
</protein>
<evidence type="ECO:0000313" key="3">
    <source>
        <dbReference type="EMBL" id="VFJ91677.1"/>
    </source>
</evidence>
<dbReference type="AlphaFoldDB" id="A0A450V0H3"/>
<dbReference type="EMBL" id="CAADFI010000020">
    <property type="protein sequence ID" value="VFJ91677.1"/>
    <property type="molecule type" value="Genomic_DNA"/>
</dbReference>
<dbReference type="EMBL" id="CAADFG010000022">
    <property type="protein sequence ID" value="VFJ90488.1"/>
    <property type="molecule type" value="Genomic_DNA"/>
</dbReference>
<accession>A0A450V0H3</accession>